<proteinExistence type="inferred from homology"/>
<feature type="transmembrane region" description="Helical" evidence="8">
    <location>
        <begin position="103"/>
        <end position="132"/>
    </location>
</feature>
<feature type="transmembrane region" description="Helical" evidence="8">
    <location>
        <begin position="30"/>
        <end position="49"/>
    </location>
</feature>
<keyword evidence="3 8" id="KW-0813">Transport</keyword>
<name>A0A3N1L239_9PROT</name>
<accession>A0A3N1L239</accession>
<feature type="transmembrane region" description="Helical" evidence="8">
    <location>
        <begin position="144"/>
        <end position="168"/>
    </location>
</feature>
<gene>
    <name evidence="9" type="ORF">EDC65_4013</name>
</gene>
<dbReference type="PANTHER" id="PTHR30003">
    <property type="entry name" value="L-LACTATE PERMEASE"/>
    <property type="match status" value="1"/>
</dbReference>
<evidence type="ECO:0000256" key="4">
    <source>
        <dbReference type="ARBA" id="ARBA00022475"/>
    </source>
</evidence>
<dbReference type="AlphaFoldDB" id="A0A3N1L239"/>
<dbReference type="GO" id="GO:0005886">
    <property type="term" value="C:plasma membrane"/>
    <property type="evidence" value="ECO:0007669"/>
    <property type="project" value="UniProtKB-SubCell"/>
</dbReference>
<keyword evidence="7 8" id="KW-0472">Membrane</keyword>
<dbReference type="Proteomes" id="UP000278222">
    <property type="component" value="Unassembled WGS sequence"/>
</dbReference>
<evidence type="ECO:0000256" key="5">
    <source>
        <dbReference type="ARBA" id="ARBA00022692"/>
    </source>
</evidence>
<comment type="caution">
    <text evidence="9">The sequence shown here is derived from an EMBL/GenBank/DDBJ whole genome shotgun (WGS) entry which is preliminary data.</text>
</comment>
<dbReference type="OrthoDB" id="7246087at2"/>
<organism evidence="9 10">
    <name type="scientific">Stella humosa</name>
    <dbReference type="NCBI Taxonomy" id="94"/>
    <lineage>
        <taxon>Bacteria</taxon>
        <taxon>Pseudomonadati</taxon>
        <taxon>Pseudomonadota</taxon>
        <taxon>Alphaproteobacteria</taxon>
        <taxon>Rhodospirillales</taxon>
        <taxon>Stellaceae</taxon>
        <taxon>Stella</taxon>
    </lineage>
</organism>
<feature type="transmembrane region" description="Helical" evidence="8">
    <location>
        <begin position="61"/>
        <end position="81"/>
    </location>
</feature>
<sequence length="487" mass="51081">MIYLVWTLPAVAVIAAIASGRMGTLGASLLGLAIALVVAPLTAPVAFHAADAAVSLARGAWIGWIVVPYILGGLLFWNIAIRPGGAAVPVEAAPADARARRRLLFTACFLIGPFAESATGFGVGIIGTMMLVRRLDLAPIHLLAFSLLSQTMILWGGMGSGAIIGAALARTDPITLAVHASYIVAVFNAAWLPLYWRMAEKAGVAAPWRERIGEALWLGTSLVLVIGATALLGPETAMLAAYGPMIVLRWLADQRPDRRALVQAMRRMAPFMLVIGWLVVTRLLPPLTHFLEQAGRMLPFAGVPAWSPLFHAGTWLVVGAILTGLARGRAATFPAEIRAAWKTGRLAVLTIITFAMMAELLSGSGIADGLARGMFTALDRWAIIATPQISAVIGALANSGNGANGLFMASQVSLATEAGLNVAAVIALQHAAALSLNLVSPVRMSIVCSLAHTPGRERDAYRIMLPFAVAVVVILLACSVLVAARAI</sequence>
<comment type="function">
    <text evidence="8">Uptake of L-lactate across the membrane. Can also transport D-lactate and glycolate.</text>
</comment>
<evidence type="ECO:0000256" key="3">
    <source>
        <dbReference type="ARBA" id="ARBA00022448"/>
    </source>
</evidence>
<feature type="transmembrane region" description="Helical" evidence="8">
    <location>
        <begin position="418"/>
        <end position="439"/>
    </location>
</feature>
<comment type="subcellular location">
    <subcellularLocation>
        <location evidence="8">Cell inner membrane</location>
        <topology evidence="8">Multi-pass membrane protein</topology>
    </subcellularLocation>
    <subcellularLocation>
        <location evidence="1">Cell membrane</location>
        <topology evidence="1">Multi-pass membrane protein</topology>
    </subcellularLocation>
</comment>
<keyword evidence="10" id="KW-1185">Reference proteome</keyword>
<evidence type="ECO:0000256" key="7">
    <source>
        <dbReference type="ARBA" id="ARBA00023136"/>
    </source>
</evidence>
<feature type="transmembrane region" description="Helical" evidence="8">
    <location>
        <begin position="460"/>
        <end position="484"/>
    </location>
</feature>
<dbReference type="RefSeq" id="WP_123692745.1">
    <property type="nucleotide sequence ID" value="NZ_AP019700.1"/>
</dbReference>
<evidence type="ECO:0000313" key="10">
    <source>
        <dbReference type="Proteomes" id="UP000278222"/>
    </source>
</evidence>
<keyword evidence="5 8" id="KW-0812">Transmembrane</keyword>
<evidence type="ECO:0000256" key="2">
    <source>
        <dbReference type="ARBA" id="ARBA00010100"/>
    </source>
</evidence>
<evidence type="ECO:0000256" key="6">
    <source>
        <dbReference type="ARBA" id="ARBA00022989"/>
    </source>
</evidence>
<evidence type="ECO:0000256" key="1">
    <source>
        <dbReference type="ARBA" id="ARBA00004651"/>
    </source>
</evidence>
<comment type="similarity">
    <text evidence="2 8">Belongs to the lactate permease family.</text>
</comment>
<dbReference type="PANTHER" id="PTHR30003:SF0">
    <property type="entry name" value="GLYCOLATE PERMEASE GLCA-RELATED"/>
    <property type="match status" value="1"/>
</dbReference>
<dbReference type="GO" id="GO:0015129">
    <property type="term" value="F:lactate transmembrane transporter activity"/>
    <property type="evidence" value="ECO:0007669"/>
    <property type="project" value="UniProtKB-UniRule"/>
</dbReference>
<evidence type="ECO:0000313" key="9">
    <source>
        <dbReference type="EMBL" id="ROP84658.1"/>
    </source>
</evidence>
<protein>
    <recommendedName>
        <fullName evidence="8">L-lactate permease</fullName>
    </recommendedName>
</protein>
<keyword evidence="4" id="KW-1003">Cell membrane</keyword>
<feature type="transmembrane region" description="Helical" evidence="8">
    <location>
        <begin position="174"/>
        <end position="194"/>
    </location>
</feature>
<dbReference type="GO" id="GO:0015295">
    <property type="term" value="F:solute:proton symporter activity"/>
    <property type="evidence" value="ECO:0007669"/>
    <property type="project" value="TreeGrafter"/>
</dbReference>
<feature type="transmembrane region" description="Helical" evidence="8">
    <location>
        <begin position="264"/>
        <end position="285"/>
    </location>
</feature>
<feature type="transmembrane region" description="Helical" evidence="8">
    <location>
        <begin position="237"/>
        <end position="252"/>
    </location>
</feature>
<dbReference type="EMBL" id="RJKX01000015">
    <property type="protein sequence ID" value="ROP84658.1"/>
    <property type="molecule type" value="Genomic_DNA"/>
</dbReference>
<feature type="transmembrane region" description="Helical" evidence="8">
    <location>
        <begin position="305"/>
        <end position="325"/>
    </location>
</feature>
<reference evidence="9 10" key="1">
    <citation type="submission" date="2018-11" db="EMBL/GenBank/DDBJ databases">
        <title>Genomic Encyclopedia of Type Strains, Phase IV (KMG-IV): sequencing the most valuable type-strain genomes for metagenomic binning, comparative biology and taxonomic classification.</title>
        <authorList>
            <person name="Goeker M."/>
        </authorList>
    </citation>
    <scope>NUCLEOTIDE SEQUENCE [LARGE SCALE GENOMIC DNA]</scope>
    <source>
        <strain evidence="9 10">DSM 5900</strain>
    </source>
</reference>
<keyword evidence="8" id="KW-0997">Cell inner membrane</keyword>
<keyword evidence="6 8" id="KW-1133">Transmembrane helix</keyword>
<evidence type="ECO:0000256" key="8">
    <source>
        <dbReference type="RuleBase" id="RU365092"/>
    </source>
</evidence>
<dbReference type="Pfam" id="PF02652">
    <property type="entry name" value="Lactate_perm"/>
    <property type="match status" value="1"/>
</dbReference>
<dbReference type="InterPro" id="IPR003804">
    <property type="entry name" value="Lactate_perm"/>
</dbReference>
<feature type="transmembrane region" description="Helical" evidence="8">
    <location>
        <begin position="346"/>
        <end position="367"/>
    </location>
</feature>